<dbReference type="Pfam" id="PF05651">
    <property type="entry name" value="Diacid_rec"/>
    <property type="match status" value="1"/>
</dbReference>
<organism evidence="5 6">
    <name type="scientific">Holtiella tumoricola</name>
    <dbReference type="NCBI Taxonomy" id="3018743"/>
    <lineage>
        <taxon>Bacteria</taxon>
        <taxon>Bacillati</taxon>
        <taxon>Bacillota</taxon>
        <taxon>Clostridia</taxon>
        <taxon>Lachnospirales</taxon>
        <taxon>Cellulosilyticaceae</taxon>
        <taxon>Holtiella</taxon>
    </lineage>
</organism>
<dbReference type="InterPro" id="IPR008599">
    <property type="entry name" value="Diacid_rec"/>
</dbReference>
<evidence type="ECO:0000259" key="3">
    <source>
        <dbReference type="Pfam" id="PF13556"/>
    </source>
</evidence>
<evidence type="ECO:0000259" key="4">
    <source>
        <dbReference type="Pfam" id="PF17853"/>
    </source>
</evidence>
<feature type="domain" description="PucR C-terminal helix-turn-helix" evidence="3">
    <location>
        <begin position="320"/>
        <end position="374"/>
    </location>
</feature>
<dbReference type="PANTHER" id="PTHR33744:SF16">
    <property type="entry name" value="CARBOHYDRATE DIACID REGULATOR"/>
    <property type="match status" value="1"/>
</dbReference>
<dbReference type="InterPro" id="IPR051448">
    <property type="entry name" value="CdaR-like_regulators"/>
</dbReference>
<dbReference type="Proteomes" id="UP001169242">
    <property type="component" value="Unassembled WGS sequence"/>
</dbReference>
<evidence type="ECO:0000256" key="1">
    <source>
        <dbReference type="ARBA" id="ARBA00006754"/>
    </source>
</evidence>
<dbReference type="InterPro" id="IPR042070">
    <property type="entry name" value="PucR_C-HTH_sf"/>
</dbReference>
<dbReference type="PANTHER" id="PTHR33744">
    <property type="entry name" value="CARBOHYDRATE DIACID REGULATOR"/>
    <property type="match status" value="1"/>
</dbReference>
<name>A0AA42DTY7_9FIRM</name>
<comment type="similarity">
    <text evidence="1">Belongs to the CdaR family.</text>
</comment>
<gene>
    <name evidence="5" type="ORF">PBV87_21170</name>
</gene>
<dbReference type="InterPro" id="IPR041522">
    <property type="entry name" value="CdaR_GGDEF"/>
</dbReference>
<accession>A0AA42DTY7</accession>
<dbReference type="Pfam" id="PF17853">
    <property type="entry name" value="GGDEF_2"/>
    <property type="match status" value="1"/>
</dbReference>
<dbReference type="RefSeq" id="WP_053985622.1">
    <property type="nucleotide sequence ID" value="NZ_JAQIFT010000069.1"/>
</dbReference>
<sequence length="383" mass="44267">MIKLSKHIAMHIAKEISELIHQHVNVMDHLGYIVASTDEERIGNFHEGAQVIIHEKLNCLIIEEDDDYRGAKKGINLPIVVEDEIIGVIGITGDREQVEIYGQIIKKMTEILVVEAQRKQIKEENEKIRSRYLEEWLFDGNVAYDKAFIDRGEAIGIDIIIPRRILIMTPLLDSEKGHGAKDQIFLNHLEKKMKSWVEEERQGNLFLRSRNKLIGFVVTRSDEEMVNFAKALENWIKTTYEVRLAIGIDKIQGDWTSMYLAYTCAKKALGAAKLDSQNPIKLYEEMTVELFTGEIPKVLKEEYINKVFKGISDSEVKEMLELVEMLINCNGSITLASERLFMHKNTLQYKLNRIFEKTGHNPRDLKDIPTLYMANVFFRQIKK</sequence>
<comment type="caution">
    <text evidence="5">The sequence shown here is derived from an EMBL/GenBank/DDBJ whole genome shotgun (WGS) entry which is preliminary data.</text>
</comment>
<reference evidence="5" key="1">
    <citation type="journal article" date="2023" name="Int. J. Syst. Evol. Microbiol.">
        <title>&lt;i&gt;Holtiella tumoricola&lt;/i&gt; gen. nov. sp. nov., isolated from a human clinical sample.</title>
        <authorList>
            <person name="Allen-Vercoe E."/>
            <person name="Daigneault M.C."/>
            <person name="Vancuren S.J."/>
            <person name="Cochrane K."/>
            <person name="O'Neal L.L."/>
            <person name="Sankaranarayanan K."/>
            <person name="Lawson P.A."/>
        </authorList>
    </citation>
    <scope>NUCLEOTIDE SEQUENCE</scope>
    <source>
        <strain evidence="5">CC70A</strain>
    </source>
</reference>
<evidence type="ECO:0000259" key="2">
    <source>
        <dbReference type="Pfam" id="PF05651"/>
    </source>
</evidence>
<feature type="domain" description="CdaR GGDEF-like" evidence="4">
    <location>
        <begin position="144"/>
        <end position="269"/>
    </location>
</feature>
<feature type="domain" description="Putative sugar diacid recognition" evidence="2">
    <location>
        <begin position="4"/>
        <end position="136"/>
    </location>
</feature>
<dbReference type="AlphaFoldDB" id="A0AA42DTY7"/>
<proteinExistence type="inferred from homology"/>
<keyword evidence="6" id="KW-1185">Reference proteome</keyword>
<dbReference type="Pfam" id="PF13556">
    <property type="entry name" value="HTH_30"/>
    <property type="match status" value="1"/>
</dbReference>
<dbReference type="EMBL" id="JAQIFT010000069">
    <property type="protein sequence ID" value="MDA3733989.1"/>
    <property type="molecule type" value="Genomic_DNA"/>
</dbReference>
<dbReference type="InterPro" id="IPR025736">
    <property type="entry name" value="PucR_C-HTH_dom"/>
</dbReference>
<dbReference type="Gene3D" id="1.10.10.2840">
    <property type="entry name" value="PucR C-terminal helix-turn-helix domain"/>
    <property type="match status" value="1"/>
</dbReference>
<evidence type="ECO:0000313" key="5">
    <source>
        <dbReference type="EMBL" id="MDA3733989.1"/>
    </source>
</evidence>
<protein>
    <submittedName>
        <fullName evidence="5">Helix-turn-helix domain-containing protein</fullName>
    </submittedName>
</protein>
<evidence type="ECO:0000313" key="6">
    <source>
        <dbReference type="Proteomes" id="UP001169242"/>
    </source>
</evidence>